<dbReference type="SMART" id="SM00324">
    <property type="entry name" value="RhoGAP"/>
    <property type="match status" value="1"/>
</dbReference>
<dbReference type="Ensembl" id="ENSMMST00000025573.1">
    <property type="protein sequence ID" value="ENSMMSP00000023112.1"/>
    <property type="gene ID" value="ENSMMSG00000017396.1"/>
</dbReference>
<accession>A0A8C6E0Z7</accession>
<dbReference type="PROSITE" id="PS50238">
    <property type="entry name" value="RHOGAP"/>
    <property type="match status" value="1"/>
</dbReference>
<dbReference type="GO" id="GO:0035023">
    <property type="term" value="P:regulation of Rho protein signal transduction"/>
    <property type="evidence" value="ECO:0007669"/>
    <property type="project" value="InterPro"/>
</dbReference>
<keyword evidence="1" id="KW-0343">GTPase activation</keyword>
<dbReference type="PANTHER" id="PTHR23179:SF37">
    <property type="entry name" value="1700006A11RIK PROTEIN"/>
    <property type="match status" value="1"/>
</dbReference>
<evidence type="ECO:0000256" key="2">
    <source>
        <dbReference type="ARBA" id="ARBA00022553"/>
    </source>
</evidence>
<dbReference type="Pfam" id="PF00620">
    <property type="entry name" value="RhoGAP"/>
    <property type="match status" value="1"/>
</dbReference>
<dbReference type="GO" id="GO:0005096">
    <property type="term" value="F:GTPase activator activity"/>
    <property type="evidence" value="ECO:0007669"/>
    <property type="project" value="UniProtKB-KW"/>
</dbReference>
<name>A0A8C6E0Z7_MOSMO</name>
<evidence type="ECO:0000313" key="5">
    <source>
        <dbReference type="Proteomes" id="UP000694544"/>
    </source>
</evidence>
<dbReference type="GeneTree" id="ENSGT00940000163685"/>
<proteinExistence type="predicted"/>
<dbReference type="CDD" id="cd04402">
    <property type="entry name" value="RhoGAP_ARHGAP20"/>
    <property type="match status" value="1"/>
</dbReference>
<dbReference type="PANTHER" id="PTHR23179">
    <property type="entry name" value="T-CELL ACTIVATION RHO GTPASE ACTIVATING PROTEIN-RELATED"/>
    <property type="match status" value="1"/>
</dbReference>
<dbReference type="Gene3D" id="1.10.555.10">
    <property type="entry name" value="Rho GTPase activation protein"/>
    <property type="match status" value="1"/>
</dbReference>
<reference evidence="4" key="1">
    <citation type="submission" date="2025-08" db="UniProtKB">
        <authorList>
            <consortium name="Ensembl"/>
        </authorList>
    </citation>
    <scope>IDENTIFICATION</scope>
</reference>
<dbReference type="Proteomes" id="UP000694544">
    <property type="component" value="Unplaced"/>
</dbReference>
<dbReference type="GO" id="GO:0007165">
    <property type="term" value="P:signal transduction"/>
    <property type="evidence" value="ECO:0007669"/>
    <property type="project" value="InterPro"/>
</dbReference>
<sequence length="240" mass="26978">TLKKKFQIDFRPFTEGIFTKSARIKSCRALKEKLNSGDKVNLDDESVLVVASVLKDFLRNIQGSIFSASLYDKWLDVIDQGNEEEKMTATQRLLDQLPRANVLFLRYLFGMLHNIEQHSSTNQMTAYNLSVCIAPSILCLLNSGSSELENLTKKISFIQFLIENCLKIFGEDITSLFGENSVSCDNSDITDKNEKVAVTTEQPLESKSVRVTVNYTKVQLQYDAMTSSKTGPSTNLCTVF</sequence>
<keyword evidence="5" id="KW-1185">Reference proteome</keyword>
<dbReference type="InterPro" id="IPR000198">
    <property type="entry name" value="RhoGAP_dom"/>
</dbReference>
<organism evidence="4 5">
    <name type="scientific">Moschus moschiferus</name>
    <name type="common">Siberian musk deer</name>
    <name type="synonym">Moschus sibiricus</name>
    <dbReference type="NCBI Taxonomy" id="68415"/>
    <lineage>
        <taxon>Eukaryota</taxon>
        <taxon>Metazoa</taxon>
        <taxon>Chordata</taxon>
        <taxon>Craniata</taxon>
        <taxon>Vertebrata</taxon>
        <taxon>Euteleostomi</taxon>
        <taxon>Mammalia</taxon>
        <taxon>Eutheria</taxon>
        <taxon>Laurasiatheria</taxon>
        <taxon>Artiodactyla</taxon>
        <taxon>Ruminantia</taxon>
        <taxon>Pecora</taxon>
        <taxon>Moschidae</taxon>
        <taxon>Moschus</taxon>
    </lineage>
</organism>
<dbReference type="SUPFAM" id="SSF48350">
    <property type="entry name" value="GTPase activation domain, GAP"/>
    <property type="match status" value="1"/>
</dbReference>
<keyword evidence="2" id="KW-0597">Phosphoprotein</keyword>
<evidence type="ECO:0000259" key="3">
    <source>
        <dbReference type="PROSITE" id="PS50238"/>
    </source>
</evidence>
<dbReference type="InterPro" id="IPR047886">
    <property type="entry name" value="ARHGAP20-like_RhoGAP"/>
</dbReference>
<feature type="domain" description="Rho-GAP" evidence="3">
    <location>
        <begin position="1"/>
        <end position="169"/>
    </location>
</feature>
<evidence type="ECO:0000313" key="4">
    <source>
        <dbReference type="Ensembl" id="ENSMMSP00000023112.1"/>
    </source>
</evidence>
<dbReference type="InterPro" id="IPR008936">
    <property type="entry name" value="Rho_GTPase_activation_prot"/>
</dbReference>
<protein>
    <recommendedName>
        <fullName evidence="3">Rho-GAP domain-containing protein</fullName>
    </recommendedName>
</protein>
<dbReference type="AlphaFoldDB" id="A0A8C6E0Z7"/>
<reference evidence="4" key="2">
    <citation type="submission" date="2025-09" db="UniProtKB">
        <authorList>
            <consortium name="Ensembl"/>
        </authorList>
    </citation>
    <scope>IDENTIFICATION</scope>
</reference>
<evidence type="ECO:0000256" key="1">
    <source>
        <dbReference type="ARBA" id="ARBA00022468"/>
    </source>
</evidence>